<keyword evidence="2" id="KW-1185">Reference proteome</keyword>
<accession>A0A1Z4GH59</accession>
<dbReference type="Pfam" id="PF05973">
    <property type="entry name" value="Gp49"/>
    <property type="match status" value="1"/>
</dbReference>
<sequence>MSTLLKPVEWVGSSLEDLKEFPKDVQEVIGYALYIAQCGEKHPSVKPLKGFKGAGVLEVVEDFDGDTYRAVYTVKLAGVVYVLHSFQKKSKQGIATPKQDIELIEARFKRAKEHYTENYSQQEGD</sequence>
<dbReference type="Proteomes" id="UP000218287">
    <property type="component" value="Chromosome"/>
</dbReference>
<evidence type="ECO:0000313" key="2">
    <source>
        <dbReference type="Proteomes" id="UP000218287"/>
    </source>
</evidence>
<dbReference type="EMBL" id="AP018174">
    <property type="protein sequence ID" value="BAY16817.1"/>
    <property type="molecule type" value="Genomic_DNA"/>
</dbReference>
<dbReference type="AlphaFoldDB" id="A0A1Z4GH59"/>
<dbReference type="InterPro" id="IPR009241">
    <property type="entry name" value="HigB-like"/>
</dbReference>
<name>A0A1Z4GH59_9CYAN</name>
<gene>
    <name evidence="1" type="ORF">NIES21_26510</name>
</gene>
<proteinExistence type="predicted"/>
<dbReference type="OrthoDB" id="9797093at2"/>
<protein>
    <recommendedName>
        <fullName evidence="3">Addiction module toxin RelE</fullName>
    </recommendedName>
</protein>
<evidence type="ECO:0000313" key="1">
    <source>
        <dbReference type="EMBL" id="BAY16817.1"/>
    </source>
</evidence>
<reference evidence="1 2" key="1">
    <citation type="submission" date="2017-06" db="EMBL/GenBank/DDBJ databases">
        <title>Genome sequencing of cyanobaciteial culture collection at National Institute for Environmental Studies (NIES).</title>
        <authorList>
            <person name="Hirose Y."/>
            <person name="Shimura Y."/>
            <person name="Fujisawa T."/>
            <person name="Nakamura Y."/>
            <person name="Kawachi M."/>
        </authorList>
    </citation>
    <scope>NUCLEOTIDE SEQUENCE [LARGE SCALE GENOMIC DNA]</scope>
    <source>
        <strain evidence="1 2">NIES-21</strain>
    </source>
</reference>
<organism evidence="1 2">
    <name type="scientific">Anabaenopsis circularis NIES-21</name>
    <dbReference type="NCBI Taxonomy" id="1085406"/>
    <lineage>
        <taxon>Bacteria</taxon>
        <taxon>Bacillati</taxon>
        <taxon>Cyanobacteriota</taxon>
        <taxon>Cyanophyceae</taxon>
        <taxon>Nostocales</taxon>
        <taxon>Nodulariaceae</taxon>
        <taxon>Anabaenopsis</taxon>
    </lineage>
</organism>
<evidence type="ECO:0008006" key="3">
    <source>
        <dbReference type="Google" id="ProtNLM"/>
    </source>
</evidence>